<dbReference type="EMBL" id="CP034209">
    <property type="protein sequence ID" value="QBZ63800.1"/>
    <property type="molecule type" value="Genomic_DNA"/>
</dbReference>
<feature type="chain" id="PRO_5043478733" evidence="2">
    <location>
        <begin position="23"/>
        <end position="219"/>
    </location>
</feature>
<feature type="compositionally biased region" description="Basic and acidic residues" evidence="1">
    <location>
        <begin position="89"/>
        <end position="102"/>
    </location>
</feature>
<evidence type="ECO:0000256" key="2">
    <source>
        <dbReference type="SAM" id="SignalP"/>
    </source>
</evidence>
<organism evidence="3 4">
    <name type="scientific">Pyricularia oryzae</name>
    <name type="common">Rice blast fungus</name>
    <name type="synonym">Magnaporthe oryzae</name>
    <dbReference type="NCBI Taxonomy" id="318829"/>
    <lineage>
        <taxon>Eukaryota</taxon>
        <taxon>Fungi</taxon>
        <taxon>Dikarya</taxon>
        <taxon>Ascomycota</taxon>
        <taxon>Pezizomycotina</taxon>
        <taxon>Sordariomycetes</taxon>
        <taxon>Sordariomycetidae</taxon>
        <taxon>Magnaporthales</taxon>
        <taxon>Pyriculariaceae</taxon>
        <taxon>Pyricularia</taxon>
    </lineage>
</organism>
<evidence type="ECO:0000313" key="3">
    <source>
        <dbReference type="EMBL" id="QBZ63800.1"/>
    </source>
</evidence>
<feature type="compositionally biased region" description="Basic and acidic residues" evidence="1">
    <location>
        <begin position="109"/>
        <end position="118"/>
    </location>
</feature>
<dbReference type="AlphaFoldDB" id="A0A4P7NNN7"/>
<evidence type="ECO:0000313" key="4">
    <source>
        <dbReference type="Proteomes" id="UP000294847"/>
    </source>
</evidence>
<feature type="region of interest" description="Disordered" evidence="1">
    <location>
        <begin position="89"/>
        <end position="122"/>
    </location>
</feature>
<dbReference type="OMA" id="WCNDNTS"/>
<reference evidence="3 4" key="1">
    <citation type="journal article" date="2019" name="Mol. Biol. Evol.">
        <title>Blast fungal genomes show frequent chromosomal changes, gene gains and losses, and effector gene turnover.</title>
        <authorList>
            <person name="Gomez Luciano L.B."/>
            <person name="Jason Tsai I."/>
            <person name="Chuma I."/>
            <person name="Tosa Y."/>
            <person name="Chen Y.H."/>
            <person name="Li J.Y."/>
            <person name="Li M.Y."/>
            <person name="Jade Lu M.Y."/>
            <person name="Nakayashiki H."/>
            <person name="Li W.H."/>
        </authorList>
    </citation>
    <scope>NUCLEOTIDE SEQUENCE [LARGE SCALE GENOMIC DNA]</scope>
    <source>
        <strain evidence="3">MZ5-1-6</strain>
    </source>
</reference>
<name>A0A4P7NNN7_PYROR</name>
<protein>
    <submittedName>
        <fullName evidence="3">Uncharacterized protein</fullName>
    </submittedName>
</protein>
<gene>
    <name evidence="3" type="ORF">PoMZ_05490</name>
</gene>
<sequence length="219" mass="24004">MTAVTKFLAFASLAMVAVEAAAIHPAATAGSTVRVHMNDSMTFPPPGFTLVDTQWMVEIRPGEKIQLNGTVESVYAKMLQLNPDFEKDMAEKTAARRAREQQHQTSTLSKRDHNECNGDYRPASAESISRGIEYLRKVNGEPIIDGGTCGRVSCGSGGGIGWCSYRNDRYTVNSFGWIGNAAEIVVQDCSFPDMYGKDWVAGRRYHDANVAVWVGSQQC</sequence>
<keyword evidence="2" id="KW-0732">Signal</keyword>
<dbReference type="Proteomes" id="UP000294847">
    <property type="component" value="Chromosome 6"/>
</dbReference>
<proteinExistence type="predicted"/>
<dbReference type="PANTHER" id="PTHR35605:SF1">
    <property type="entry name" value="ECP2 EFFECTOR PROTEIN DOMAIN-CONTAINING PROTEIN-RELATED"/>
    <property type="match status" value="1"/>
</dbReference>
<accession>A0A4P7NNN7</accession>
<evidence type="ECO:0000256" key="1">
    <source>
        <dbReference type="SAM" id="MobiDB-lite"/>
    </source>
</evidence>
<feature type="signal peptide" evidence="2">
    <location>
        <begin position="1"/>
        <end position="22"/>
    </location>
</feature>
<dbReference type="PANTHER" id="PTHR35605">
    <property type="entry name" value="ECP2 EFFECTOR PROTEIN DOMAIN-CONTAINING PROTEIN-RELATED"/>
    <property type="match status" value="1"/>
</dbReference>